<keyword evidence="6 9" id="KW-0479">Metal-binding</keyword>
<dbReference type="Pfam" id="PF01938">
    <property type="entry name" value="TRAM"/>
    <property type="match status" value="1"/>
</dbReference>
<dbReference type="OrthoDB" id="9804590at2"/>
<feature type="binding site" evidence="9">
    <location>
        <position position="89"/>
    </location>
    <ligand>
        <name>[4Fe-4S] cluster</name>
        <dbReference type="ChEBI" id="CHEBI:49883"/>
    </ligand>
</feature>
<dbReference type="InterPro" id="IPR010280">
    <property type="entry name" value="U5_MeTrfase_fam"/>
</dbReference>
<dbReference type="Proteomes" id="UP000291562">
    <property type="component" value="Chromosome"/>
</dbReference>
<dbReference type="GO" id="GO:0005506">
    <property type="term" value="F:iron ion binding"/>
    <property type="evidence" value="ECO:0007669"/>
    <property type="project" value="UniProtKB-UniRule"/>
</dbReference>
<dbReference type="KEGG" id="xbc:ELE36_09405"/>
<dbReference type="Gene3D" id="2.40.50.1070">
    <property type="match status" value="1"/>
</dbReference>
<dbReference type="Gene3D" id="2.40.50.140">
    <property type="entry name" value="Nucleic acid-binding proteins"/>
    <property type="match status" value="1"/>
</dbReference>
<dbReference type="SUPFAM" id="SSF53335">
    <property type="entry name" value="S-adenosyl-L-methionine-dependent methyltransferases"/>
    <property type="match status" value="1"/>
</dbReference>
<dbReference type="GO" id="GO:0070041">
    <property type="term" value="F:rRNA (uridine-C5-)-methyltransferase activity"/>
    <property type="evidence" value="ECO:0007669"/>
    <property type="project" value="UniProtKB-UniRule"/>
</dbReference>
<feature type="active site" evidence="11">
    <location>
        <position position="409"/>
    </location>
</feature>
<dbReference type="NCBIfam" id="TIGR00479">
    <property type="entry name" value="rumA"/>
    <property type="match status" value="1"/>
</dbReference>
<dbReference type="HAMAP" id="MF_01010">
    <property type="entry name" value="23SrRNA_methyltr_RlmD"/>
    <property type="match status" value="1"/>
</dbReference>
<dbReference type="CDD" id="cd02440">
    <property type="entry name" value="AdoMet_MTases"/>
    <property type="match status" value="1"/>
</dbReference>
<dbReference type="FunFam" id="2.40.50.140:FF:000097">
    <property type="entry name" value="23S rRNA (uracil(1939)-C(5))-methyltransferase RlmD"/>
    <property type="match status" value="1"/>
</dbReference>
<keyword evidence="4 9" id="KW-0808">Transferase</keyword>
<dbReference type="InterPro" id="IPR030391">
    <property type="entry name" value="MeTrfase_TrmA_CS"/>
</dbReference>
<sequence>MLDRRARLTATHYFSIAGGTVSQTLELEITDLIHDGRGVAHIDGKAIFVSGALPGERVLARMNARHRHFDEAQTEEVLLASPDRVEPRCAHFGICGGCSLQHLSPAGQIAAKQKILLENLERIGKVTPTNMLAPLTDLAWGYRRKGRLSVKYVEKKGRLLVGFRENNGKFVADIKRCEVLLPAVGDRIEALATLIGGMDALRELPQIEIAAGDDLVALIFRHLKPLSEKDRELLLAFAKSENLGVFLQPGGNDSVHALWPEDAHLSFRIPASEIDIEFKPLDFIQINEGINLKMIAQTIDLLDLQPKDRVLDLFCGLGNFTLPLARRAGQVTGVEGEASLVARANTNARHNNLHNVDFFSANLFEDQRATPWAKQKYDKLLLDPPRSGAAEILEYLPGRSVQRVVYVSCHPGSLARDAGILVQRHGFKLSAAGVMDMFPHTAHVESIALFER</sequence>
<keyword evidence="1 9" id="KW-0004">4Fe-4S</keyword>
<dbReference type="AlphaFoldDB" id="A0A411HJ87"/>
<evidence type="ECO:0000256" key="11">
    <source>
        <dbReference type="PROSITE-ProRule" id="PRU10015"/>
    </source>
</evidence>
<accession>A0A411HJ87</accession>
<dbReference type="PANTHER" id="PTHR11061:SF49">
    <property type="entry name" value="23S RRNA (URACIL(1939)-C(5))-METHYLTRANSFERASE RLMD"/>
    <property type="match status" value="1"/>
</dbReference>
<keyword evidence="8 9" id="KW-0411">Iron-sulfur</keyword>
<dbReference type="PANTHER" id="PTHR11061">
    <property type="entry name" value="RNA M5U METHYLTRANSFERASE"/>
    <property type="match status" value="1"/>
</dbReference>
<evidence type="ECO:0000313" key="14">
    <source>
        <dbReference type="Proteomes" id="UP000291562"/>
    </source>
</evidence>
<feature type="binding site" evidence="9 10">
    <location>
        <position position="314"/>
    </location>
    <ligand>
        <name>S-adenosyl-L-methionine</name>
        <dbReference type="ChEBI" id="CHEBI:59789"/>
    </ligand>
</feature>
<comment type="similarity">
    <text evidence="9">Belongs to the class I-like SAM-binding methyltransferase superfamily. RNA M5U methyltransferase family. RlmD subfamily.</text>
</comment>
<dbReference type="NCBIfam" id="NF009639">
    <property type="entry name" value="PRK13168.1"/>
    <property type="match status" value="1"/>
</dbReference>
<proteinExistence type="inferred from homology"/>
<comment type="function">
    <text evidence="9">Catalyzes the formation of 5-methyl-uridine at position 1939 (m5U1939) in 23S rRNA.</text>
</comment>
<comment type="catalytic activity">
    <reaction evidence="9">
        <text>uridine(1939) in 23S rRNA + S-adenosyl-L-methionine = 5-methyluridine(1939) in 23S rRNA + S-adenosyl-L-homocysteine + H(+)</text>
        <dbReference type="Rhea" id="RHEA:42908"/>
        <dbReference type="Rhea" id="RHEA-COMP:10278"/>
        <dbReference type="Rhea" id="RHEA-COMP:10279"/>
        <dbReference type="ChEBI" id="CHEBI:15378"/>
        <dbReference type="ChEBI" id="CHEBI:57856"/>
        <dbReference type="ChEBI" id="CHEBI:59789"/>
        <dbReference type="ChEBI" id="CHEBI:65315"/>
        <dbReference type="ChEBI" id="CHEBI:74447"/>
        <dbReference type="EC" id="2.1.1.190"/>
    </reaction>
</comment>
<feature type="domain" description="TRAM" evidence="12">
    <location>
        <begin position="18"/>
        <end position="76"/>
    </location>
</feature>
<dbReference type="InterPro" id="IPR012340">
    <property type="entry name" value="NA-bd_OB-fold"/>
</dbReference>
<dbReference type="PROSITE" id="PS51687">
    <property type="entry name" value="SAM_MT_RNA_M5U"/>
    <property type="match status" value="1"/>
</dbReference>
<dbReference type="InterPro" id="IPR030390">
    <property type="entry name" value="MeTrfase_TrmA_AS"/>
</dbReference>
<dbReference type="InterPro" id="IPR029063">
    <property type="entry name" value="SAM-dependent_MTases_sf"/>
</dbReference>
<dbReference type="GO" id="GO:0003723">
    <property type="term" value="F:RNA binding"/>
    <property type="evidence" value="ECO:0007669"/>
    <property type="project" value="InterPro"/>
</dbReference>
<dbReference type="InterPro" id="IPR001566">
    <property type="entry name" value="23S_rRNA_MeTrfase_RlmD"/>
</dbReference>
<evidence type="ECO:0000256" key="2">
    <source>
        <dbReference type="ARBA" id="ARBA00022552"/>
    </source>
</evidence>
<feature type="binding site" evidence="9 10">
    <location>
        <position position="285"/>
    </location>
    <ligand>
        <name>S-adenosyl-L-methionine</name>
        <dbReference type="ChEBI" id="CHEBI:59789"/>
    </ligand>
</feature>
<feature type="binding site" evidence="9">
    <location>
        <position position="319"/>
    </location>
    <ligand>
        <name>S-adenosyl-L-methionine</name>
        <dbReference type="ChEBI" id="CHEBI:59789"/>
    </ligand>
</feature>
<organism evidence="13 14">
    <name type="scientific">Pseudolysobacter antarcticus</name>
    <dbReference type="NCBI Taxonomy" id="2511995"/>
    <lineage>
        <taxon>Bacteria</taxon>
        <taxon>Pseudomonadati</taxon>
        <taxon>Pseudomonadota</taxon>
        <taxon>Gammaproteobacteria</taxon>
        <taxon>Lysobacterales</taxon>
        <taxon>Rhodanobacteraceae</taxon>
        <taxon>Pseudolysobacter</taxon>
    </lineage>
</organism>
<dbReference type="SUPFAM" id="SSF50249">
    <property type="entry name" value="Nucleic acid-binding proteins"/>
    <property type="match status" value="1"/>
</dbReference>
<evidence type="ECO:0000256" key="8">
    <source>
        <dbReference type="ARBA" id="ARBA00023014"/>
    </source>
</evidence>
<keyword evidence="2 9" id="KW-0698">rRNA processing</keyword>
<evidence type="ECO:0000256" key="5">
    <source>
        <dbReference type="ARBA" id="ARBA00022691"/>
    </source>
</evidence>
<gene>
    <name evidence="9 13" type="primary">rlmD</name>
    <name evidence="13" type="ORF">ELE36_09405</name>
</gene>
<evidence type="ECO:0000256" key="7">
    <source>
        <dbReference type="ARBA" id="ARBA00023004"/>
    </source>
</evidence>
<evidence type="ECO:0000256" key="1">
    <source>
        <dbReference type="ARBA" id="ARBA00022485"/>
    </source>
</evidence>
<keyword evidence="5 9" id="KW-0949">S-adenosyl-L-methionine</keyword>
<evidence type="ECO:0000259" key="12">
    <source>
        <dbReference type="PROSITE" id="PS50926"/>
    </source>
</evidence>
<evidence type="ECO:0000256" key="6">
    <source>
        <dbReference type="ARBA" id="ARBA00022723"/>
    </source>
</evidence>
<feature type="binding site" evidence="9 10">
    <location>
        <position position="335"/>
    </location>
    <ligand>
        <name>S-adenosyl-L-methionine</name>
        <dbReference type="ChEBI" id="CHEBI:59789"/>
    </ligand>
</feature>
<evidence type="ECO:0000256" key="9">
    <source>
        <dbReference type="HAMAP-Rule" id="MF_01010"/>
    </source>
</evidence>
<feature type="binding site" evidence="9 10">
    <location>
        <position position="383"/>
    </location>
    <ligand>
        <name>S-adenosyl-L-methionine</name>
        <dbReference type="ChEBI" id="CHEBI:59789"/>
    </ligand>
</feature>
<evidence type="ECO:0000256" key="10">
    <source>
        <dbReference type="PROSITE-ProRule" id="PRU01024"/>
    </source>
</evidence>
<feature type="binding site" evidence="9">
    <location>
        <position position="95"/>
    </location>
    <ligand>
        <name>[4Fe-4S] cluster</name>
        <dbReference type="ChEBI" id="CHEBI:49883"/>
    </ligand>
</feature>
<reference evidence="13 14" key="1">
    <citation type="submission" date="2019-01" db="EMBL/GenBank/DDBJ databases">
        <title>Pseudolysobacter antarctica gen. nov., sp. nov., isolated from Fildes Peninsula, Antarctica.</title>
        <authorList>
            <person name="Wei Z."/>
            <person name="Peng F."/>
        </authorList>
    </citation>
    <scope>NUCLEOTIDE SEQUENCE [LARGE SCALE GENOMIC DNA]</scope>
    <source>
        <strain evidence="13 14">AQ6-296</strain>
    </source>
</reference>
<feature type="binding site" evidence="9">
    <location>
        <position position="98"/>
    </location>
    <ligand>
        <name>[4Fe-4S] cluster</name>
        <dbReference type="ChEBI" id="CHEBI:49883"/>
    </ligand>
</feature>
<dbReference type="PROSITE" id="PS50926">
    <property type="entry name" value="TRAM"/>
    <property type="match status" value="1"/>
</dbReference>
<evidence type="ECO:0000256" key="4">
    <source>
        <dbReference type="ARBA" id="ARBA00022679"/>
    </source>
</evidence>
<evidence type="ECO:0000256" key="3">
    <source>
        <dbReference type="ARBA" id="ARBA00022603"/>
    </source>
</evidence>
<feature type="binding site" evidence="9">
    <location>
        <position position="177"/>
    </location>
    <ligand>
        <name>[4Fe-4S] cluster</name>
        <dbReference type="ChEBI" id="CHEBI:49883"/>
    </ligand>
</feature>
<dbReference type="Pfam" id="PF05958">
    <property type="entry name" value="tRNA_U5-meth_tr"/>
    <property type="match status" value="1"/>
</dbReference>
<evidence type="ECO:0000313" key="13">
    <source>
        <dbReference type="EMBL" id="QBB70563.1"/>
    </source>
</evidence>
<dbReference type="EMBL" id="CP035704">
    <property type="protein sequence ID" value="QBB70563.1"/>
    <property type="molecule type" value="Genomic_DNA"/>
</dbReference>
<name>A0A411HJ87_9GAMM</name>
<dbReference type="GO" id="GO:0051539">
    <property type="term" value="F:4 iron, 4 sulfur cluster binding"/>
    <property type="evidence" value="ECO:0007669"/>
    <property type="project" value="UniProtKB-KW"/>
</dbReference>
<keyword evidence="7 9" id="KW-0408">Iron</keyword>
<dbReference type="GO" id="GO:0070475">
    <property type="term" value="P:rRNA base methylation"/>
    <property type="evidence" value="ECO:0007669"/>
    <property type="project" value="TreeGrafter"/>
</dbReference>
<dbReference type="Gene3D" id="3.40.50.150">
    <property type="entry name" value="Vaccinia Virus protein VP39"/>
    <property type="match status" value="1"/>
</dbReference>
<feature type="active site" description="Nucleophile" evidence="9 10">
    <location>
        <position position="409"/>
    </location>
</feature>
<protein>
    <recommendedName>
        <fullName evidence="9">23S rRNA (uracil(1939)-C(5))-methyltransferase RlmD</fullName>
        <ecNumber evidence="9">2.1.1.190</ecNumber>
    </recommendedName>
    <alternativeName>
        <fullName evidence="9">23S rRNA(m5U1939)-methyltransferase</fullName>
    </alternativeName>
</protein>
<dbReference type="PROSITE" id="PS01231">
    <property type="entry name" value="TRMA_2"/>
    <property type="match status" value="1"/>
</dbReference>
<keyword evidence="3 9" id="KW-0489">Methyltransferase</keyword>
<dbReference type="InterPro" id="IPR002792">
    <property type="entry name" value="TRAM_dom"/>
</dbReference>
<feature type="binding site" evidence="9">
    <location>
        <position position="362"/>
    </location>
    <ligand>
        <name>S-adenosyl-L-methionine</name>
        <dbReference type="ChEBI" id="CHEBI:59789"/>
    </ligand>
</feature>
<dbReference type="PROSITE" id="PS01230">
    <property type="entry name" value="TRMA_1"/>
    <property type="match status" value="1"/>
</dbReference>
<keyword evidence="14" id="KW-1185">Reference proteome</keyword>
<dbReference type="EC" id="2.1.1.190" evidence="9"/>